<dbReference type="SUPFAM" id="SSF54534">
    <property type="entry name" value="FKBP-like"/>
    <property type="match status" value="1"/>
</dbReference>
<evidence type="ECO:0000256" key="8">
    <source>
        <dbReference type="ARBA" id="ARBA00038408"/>
    </source>
</evidence>
<dbReference type="Proteomes" id="UP000463138">
    <property type="component" value="Unassembled WGS sequence"/>
</dbReference>
<dbReference type="Pfam" id="PF13624">
    <property type="entry name" value="SurA_N_3"/>
    <property type="match status" value="1"/>
</dbReference>
<protein>
    <recommendedName>
        <fullName evidence="9">Periplasmic chaperone PpiD</fullName>
    </recommendedName>
    <alternativeName>
        <fullName evidence="10">Periplasmic folding chaperone</fullName>
    </alternativeName>
</protein>
<dbReference type="PANTHER" id="PTHR47529">
    <property type="entry name" value="PEPTIDYL-PROLYL CIS-TRANS ISOMERASE D"/>
    <property type="match status" value="1"/>
</dbReference>
<comment type="similarity">
    <text evidence="8">Belongs to the PpiD chaperone family.</text>
</comment>
<evidence type="ECO:0000256" key="10">
    <source>
        <dbReference type="ARBA" id="ARBA00042775"/>
    </source>
</evidence>
<evidence type="ECO:0000256" key="7">
    <source>
        <dbReference type="ARBA" id="ARBA00023186"/>
    </source>
</evidence>
<keyword evidence="7" id="KW-0143">Chaperone</keyword>
<dbReference type="PROSITE" id="PS50198">
    <property type="entry name" value="PPIC_PPIASE_2"/>
    <property type="match status" value="1"/>
</dbReference>
<evidence type="ECO:0000256" key="9">
    <source>
        <dbReference type="ARBA" id="ARBA00040743"/>
    </source>
</evidence>
<dbReference type="InterPro" id="IPR052029">
    <property type="entry name" value="PpiD_chaperone"/>
</dbReference>
<keyword evidence="3" id="KW-0997">Cell inner membrane</keyword>
<accession>A0A7V7GS81</accession>
<dbReference type="EMBL" id="QOVF01000004">
    <property type="protein sequence ID" value="KAA0693535.1"/>
    <property type="molecule type" value="Genomic_DNA"/>
</dbReference>
<evidence type="ECO:0000256" key="1">
    <source>
        <dbReference type="ARBA" id="ARBA00004382"/>
    </source>
</evidence>
<feature type="domain" description="PpiC" evidence="13">
    <location>
        <begin position="266"/>
        <end position="367"/>
    </location>
</feature>
<sequence length="631" mass="70323">MLQKMRENAQSWIAKVIVGVIVLIFALTGWESISSFNSNAQNAAAVNDAEITRTELDQAVAMQRRQLIQQMQQLNDSFDPGMINDNLLRESVLEDLIDRAVLFDGAQAADLRVSEQMIDQLILSTPDFQVDGQFDANRFDIVIRNMGLASRLAFRDLVRQELMINQLRSAYVTSAFATPTERLQLARLEEQSRDFATIELDVDNDAVTVEEDEVSDYYTANAEQFMTEEQVVLEVLTLSRSDFFDQVEVDETELQAMYEQEIGNLEEQRRVSHILIEVPEGDAEADAAALEQAQAISERLEQGEDFADIAQELSDDTGSASGGGDLGYAVRGSYDPAFEEALFNLEEGQVSEPVRTSFGYHLVKLTGLLAPEVPSLESMRPEIERELKAEQVERRFVEVSRELANLAYESEDLSEPARALDLEVETIGPVGRQGDEGLTANPRVMAAAFNEEVLADGLNSELLELDADTAVVLRVKEHLRATQRPLEEVRDEIVDTLRFERAVEQAESKAAEHVAALREGDLEAAALAEQLGQSWETHEAIRRSSNDLPAALLRNVFAMPRPDAEGAVYGHFRQPDGSQWIVQLNGVATPQSLEEAVDGDMYQSFISGQAGQQDFSALQQRLKEQADIERF</sequence>
<dbReference type="InterPro" id="IPR046357">
    <property type="entry name" value="PPIase_dom_sf"/>
</dbReference>
<dbReference type="Gene3D" id="3.10.50.40">
    <property type="match status" value="1"/>
</dbReference>
<evidence type="ECO:0000256" key="6">
    <source>
        <dbReference type="ARBA" id="ARBA00023136"/>
    </source>
</evidence>
<evidence type="ECO:0000313" key="14">
    <source>
        <dbReference type="EMBL" id="KAA0693535.1"/>
    </source>
</evidence>
<keyword evidence="6 12" id="KW-0472">Membrane</keyword>
<dbReference type="InterPro" id="IPR000297">
    <property type="entry name" value="PPIase_PpiC"/>
</dbReference>
<gene>
    <name evidence="14" type="ORF">DT594_14205</name>
</gene>
<dbReference type="OrthoDB" id="9812372at2"/>
<dbReference type="Gene3D" id="1.10.4030.10">
    <property type="entry name" value="Porin chaperone SurA, peptide-binding domain"/>
    <property type="match status" value="1"/>
</dbReference>
<dbReference type="GO" id="GO:0003755">
    <property type="term" value="F:peptidyl-prolyl cis-trans isomerase activity"/>
    <property type="evidence" value="ECO:0007669"/>
    <property type="project" value="UniProtKB-KW"/>
</dbReference>
<evidence type="ECO:0000256" key="11">
    <source>
        <dbReference type="PROSITE-ProRule" id="PRU00278"/>
    </source>
</evidence>
<dbReference type="GO" id="GO:0005886">
    <property type="term" value="C:plasma membrane"/>
    <property type="evidence" value="ECO:0007669"/>
    <property type="project" value="UniProtKB-SubCell"/>
</dbReference>
<keyword evidence="5 12" id="KW-1133">Transmembrane helix</keyword>
<comment type="caution">
    <text evidence="14">The sequence shown here is derived from an EMBL/GenBank/DDBJ whole genome shotgun (WGS) entry which is preliminary data.</text>
</comment>
<keyword evidence="4 12" id="KW-0812">Transmembrane</keyword>
<dbReference type="Pfam" id="PF00639">
    <property type="entry name" value="Rotamase"/>
    <property type="match status" value="1"/>
</dbReference>
<comment type="subcellular location">
    <subcellularLocation>
        <location evidence="1">Cell inner membrane</location>
        <topology evidence="1">Single-pass type II membrane protein</topology>
        <orientation evidence="1">Periplasmic side</orientation>
    </subcellularLocation>
</comment>
<evidence type="ECO:0000256" key="3">
    <source>
        <dbReference type="ARBA" id="ARBA00022519"/>
    </source>
</evidence>
<evidence type="ECO:0000256" key="2">
    <source>
        <dbReference type="ARBA" id="ARBA00022475"/>
    </source>
</evidence>
<evidence type="ECO:0000313" key="15">
    <source>
        <dbReference type="Proteomes" id="UP000463138"/>
    </source>
</evidence>
<organism evidence="14 15">
    <name type="scientific">Halopseudomonas laoshanensis</name>
    <dbReference type="NCBI Taxonomy" id="2268758"/>
    <lineage>
        <taxon>Bacteria</taxon>
        <taxon>Pseudomonadati</taxon>
        <taxon>Pseudomonadota</taxon>
        <taxon>Gammaproteobacteria</taxon>
        <taxon>Pseudomonadales</taxon>
        <taxon>Pseudomonadaceae</taxon>
        <taxon>Halopseudomonas</taxon>
    </lineage>
</organism>
<dbReference type="SUPFAM" id="SSF109998">
    <property type="entry name" value="Triger factor/SurA peptide-binding domain-like"/>
    <property type="match status" value="1"/>
</dbReference>
<dbReference type="PANTHER" id="PTHR47529:SF1">
    <property type="entry name" value="PERIPLASMIC CHAPERONE PPID"/>
    <property type="match status" value="1"/>
</dbReference>
<dbReference type="InterPro" id="IPR027304">
    <property type="entry name" value="Trigger_fact/SurA_dom_sf"/>
</dbReference>
<name>A0A7V7GS81_9GAMM</name>
<evidence type="ECO:0000256" key="5">
    <source>
        <dbReference type="ARBA" id="ARBA00022989"/>
    </source>
</evidence>
<evidence type="ECO:0000256" key="4">
    <source>
        <dbReference type="ARBA" id="ARBA00022692"/>
    </source>
</evidence>
<proteinExistence type="inferred from homology"/>
<feature type="transmembrane region" description="Helical" evidence="12">
    <location>
        <begin position="12"/>
        <end position="30"/>
    </location>
</feature>
<reference evidence="14 15" key="1">
    <citation type="submission" date="2018-07" db="EMBL/GenBank/DDBJ databases">
        <title>Pseudomonas laoshanensis sp. nov., isolated from soil.</title>
        <authorList>
            <person name="Sun J."/>
            <person name="Yu L."/>
            <person name="Wang M."/>
            <person name="Zhang C."/>
        </authorList>
    </citation>
    <scope>NUCLEOTIDE SEQUENCE [LARGE SCALE GENOMIC DNA]</scope>
    <source>
        <strain evidence="14 15">Y22</strain>
    </source>
</reference>
<keyword evidence="11 14" id="KW-0413">Isomerase</keyword>
<keyword evidence="15" id="KW-1185">Reference proteome</keyword>
<evidence type="ECO:0000256" key="12">
    <source>
        <dbReference type="SAM" id="Phobius"/>
    </source>
</evidence>
<dbReference type="AlphaFoldDB" id="A0A7V7GS81"/>
<keyword evidence="11" id="KW-0697">Rotamase</keyword>
<evidence type="ECO:0000259" key="13">
    <source>
        <dbReference type="PROSITE" id="PS50198"/>
    </source>
</evidence>
<keyword evidence="2" id="KW-1003">Cell membrane</keyword>